<reference evidence="5" key="1">
    <citation type="journal article" date="2020" name="bioRxiv">
        <title>Hybrid origin of Populus tomentosa Carr. identified through genome sequencing and phylogenomic analysis.</title>
        <authorList>
            <person name="An X."/>
            <person name="Gao K."/>
            <person name="Chen Z."/>
            <person name="Li J."/>
            <person name="Yang X."/>
            <person name="Yang X."/>
            <person name="Zhou J."/>
            <person name="Guo T."/>
            <person name="Zhao T."/>
            <person name="Huang S."/>
            <person name="Miao D."/>
            <person name="Khan W.U."/>
            <person name="Rao P."/>
            <person name="Ye M."/>
            <person name="Lei B."/>
            <person name="Liao W."/>
            <person name="Wang J."/>
            <person name="Ji L."/>
            <person name="Li Y."/>
            <person name="Guo B."/>
            <person name="Mustafa N.S."/>
            <person name="Li S."/>
            <person name="Yun Q."/>
            <person name="Keller S.R."/>
            <person name="Mao J."/>
            <person name="Zhang R."/>
            <person name="Strauss S.H."/>
        </authorList>
    </citation>
    <scope>NUCLEOTIDE SEQUENCE</scope>
    <source>
        <strain evidence="5">GM15</strain>
        <tissue evidence="5">Leaf</tissue>
    </source>
</reference>
<accession>A0A8X8AE38</accession>
<evidence type="ECO:0000256" key="3">
    <source>
        <dbReference type="SAM" id="MobiDB-lite"/>
    </source>
</evidence>
<sequence length="360" mass="38200">MPRSYLARGLRLIAGDVLRKQGRNYYSTGGCRRHPNNSSGRGPGDSPSYRHKVTVPFRTDASQYQSNIQYKTQICISILFIELCARTHLSPSRLEGKVALITGGASGIGKTAAHEFIKHGAQVIIADMDSQIGPQAAKELGPAAHFVQCDVTWEAQLEKAVMTAMTDYGKLDIMYNNAGVAGPSFPPSIADLDLNEFDKVMQVNVRGTVAGIKHAARAMIPAGSGCILCTSSISGLIGGAGSHSYSVSKSTVPGIVKSVASELCRNGIRINCISPGPIPTPLSLAQIGLIYPRATQEQLVEIVNGLGQLKGARCEEADVAGAALYLASDEAKYVTGHNLVVDGGFTCFKNLPFPSPQEIL</sequence>
<dbReference type="AlphaFoldDB" id="A0A8X8AE38"/>
<feature type="domain" description="Ketoreductase" evidence="4">
    <location>
        <begin position="97"/>
        <end position="276"/>
    </location>
</feature>
<evidence type="ECO:0000313" key="6">
    <source>
        <dbReference type="Proteomes" id="UP000886885"/>
    </source>
</evidence>
<proteinExistence type="inferred from homology"/>
<dbReference type="Pfam" id="PF13561">
    <property type="entry name" value="adh_short_C2"/>
    <property type="match status" value="1"/>
</dbReference>
<name>A0A8X8AE38_POPTO</name>
<comment type="similarity">
    <text evidence="1">Belongs to the short-chain dehydrogenases/reductases (SDR) family.</text>
</comment>
<dbReference type="SMART" id="SM00822">
    <property type="entry name" value="PKS_KR"/>
    <property type="match status" value="1"/>
</dbReference>
<dbReference type="FunFam" id="3.40.50.720:FF:000084">
    <property type="entry name" value="Short-chain dehydrogenase reductase"/>
    <property type="match status" value="1"/>
</dbReference>
<comment type="caution">
    <text evidence="5">The sequence shown here is derived from an EMBL/GenBank/DDBJ whole genome shotgun (WGS) entry which is preliminary data.</text>
</comment>
<dbReference type="InterPro" id="IPR002347">
    <property type="entry name" value="SDR_fam"/>
</dbReference>
<gene>
    <name evidence="5" type="ORF">POTOM_011025</name>
</gene>
<dbReference type="Proteomes" id="UP000886885">
    <property type="component" value="Chromosome 2D"/>
</dbReference>
<dbReference type="EMBL" id="JAAWWB010000004">
    <property type="protein sequence ID" value="KAG6785295.1"/>
    <property type="molecule type" value="Genomic_DNA"/>
</dbReference>
<dbReference type="PANTHER" id="PTHR43180">
    <property type="entry name" value="3-OXOACYL-(ACYL-CARRIER-PROTEIN) REDUCTASE (AFU_ORTHOLOGUE AFUA_6G11210)"/>
    <property type="match status" value="1"/>
</dbReference>
<protein>
    <recommendedName>
        <fullName evidence="4">Ketoreductase domain-containing protein</fullName>
    </recommendedName>
</protein>
<organism evidence="5 6">
    <name type="scientific">Populus tomentosa</name>
    <name type="common">Chinese white poplar</name>
    <dbReference type="NCBI Taxonomy" id="118781"/>
    <lineage>
        <taxon>Eukaryota</taxon>
        <taxon>Viridiplantae</taxon>
        <taxon>Streptophyta</taxon>
        <taxon>Embryophyta</taxon>
        <taxon>Tracheophyta</taxon>
        <taxon>Spermatophyta</taxon>
        <taxon>Magnoliopsida</taxon>
        <taxon>eudicotyledons</taxon>
        <taxon>Gunneridae</taxon>
        <taxon>Pentapetalae</taxon>
        <taxon>rosids</taxon>
        <taxon>fabids</taxon>
        <taxon>Malpighiales</taxon>
        <taxon>Salicaceae</taxon>
        <taxon>Saliceae</taxon>
        <taxon>Populus</taxon>
    </lineage>
</organism>
<evidence type="ECO:0000259" key="4">
    <source>
        <dbReference type="SMART" id="SM00822"/>
    </source>
</evidence>
<dbReference type="PANTHER" id="PTHR43180:SF55">
    <property type="entry name" value="ALCOHOL DEHYDROGENASE-LIKE PROTEIN"/>
    <property type="match status" value="1"/>
</dbReference>
<evidence type="ECO:0000256" key="1">
    <source>
        <dbReference type="ARBA" id="ARBA00006484"/>
    </source>
</evidence>
<dbReference type="InterPro" id="IPR057326">
    <property type="entry name" value="KR_dom"/>
</dbReference>
<keyword evidence="6" id="KW-1185">Reference proteome</keyword>
<keyword evidence="2" id="KW-0560">Oxidoreductase</keyword>
<dbReference type="GO" id="GO:0016491">
    <property type="term" value="F:oxidoreductase activity"/>
    <property type="evidence" value="ECO:0007669"/>
    <property type="project" value="UniProtKB-KW"/>
</dbReference>
<feature type="region of interest" description="Disordered" evidence="3">
    <location>
        <begin position="26"/>
        <end position="50"/>
    </location>
</feature>
<evidence type="ECO:0000313" key="5">
    <source>
        <dbReference type="EMBL" id="KAG6785295.1"/>
    </source>
</evidence>
<evidence type="ECO:0000256" key="2">
    <source>
        <dbReference type="ARBA" id="ARBA00023002"/>
    </source>
</evidence>
<dbReference type="NCBIfam" id="NF005559">
    <property type="entry name" value="PRK07231.1"/>
    <property type="match status" value="1"/>
</dbReference>
<dbReference type="OrthoDB" id="294295at2759"/>